<gene>
    <name evidence="1" type="ORF">IE53DRAFT_168806</name>
</gene>
<keyword evidence="2" id="KW-1185">Reference proteome</keyword>
<evidence type="ECO:0000313" key="2">
    <source>
        <dbReference type="Proteomes" id="UP000245626"/>
    </source>
</evidence>
<organism evidence="1 2">
    <name type="scientific">Violaceomyces palustris</name>
    <dbReference type="NCBI Taxonomy" id="1673888"/>
    <lineage>
        <taxon>Eukaryota</taxon>
        <taxon>Fungi</taxon>
        <taxon>Dikarya</taxon>
        <taxon>Basidiomycota</taxon>
        <taxon>Ustilaginomycotina</taxon>
        <taxon>Ustilaginomycetes</taxon>
        <taxon>Violaceomycetales</taxon>
        <taxon>Violaceomycetaceae</taxon>
        <taxon>Violaceomyces</taxon>
    </lineage>
</organism>
<protein>
    <submittedName>
        <fullName evidence="1">Uncharacterized protein</fullName>
    </submittedName>
</protein>
<dbReference type="EMBL" id="KZ820113">
    <property type="protein sequence ID" value="PWN48995.1"/>
    <property type="molecule type" value="Genomic_DNA"/>
</dbReference>
<name>A0ACD0NT69_9BASI</name>
<evidence type="ECO:0000313" key="1">
    <source>
        <dbReference type="EMBL" id="PWN48995.1"/>
    </source>
</evidence>
<sequence>MPAQPQTGATAEMLARDSTHTGSSSEATTKSLPTSSSALPPHTKPLKSPTKMPSLSDIAARMKIDKERDSDKENGGNTATNAEGRPRLGLTGRLNSVTPTAIMTGETEAGADKSQGSWGLPASDPSQLPRSGTSSPTKRSAAAKGLPTLEEIQERMAKKGLASAASSSSCEKSPSPSMASATTPSEATTGKPVEKAATSVQPSVNPEAALAKEKEEEERKRSLAEKEWEKKPDDSAFKPIPEGRVADPSYSRFSTSPEKSSRISPPNQHNVFGASRGLGSSTSSSSLHPDRSARGMSYPAPRSYQSPGSPVKSKSDVHPLQHRWTLYFDSKTFNPSSAVSTPASTPQLDPSTMASSNPPSSPMGLPASSSTTESYEAALKNLGAHKTVESFFSTYATLKRPSKLERNSNYHLFKDGIKPMWEDPSNANGGKWTLTFKNQNPALLDRSWMWLVLALIGEELDEDDEVTGAVCSTRPRGDRIALWMRSKNEVDKVNKMGRKLVQLLDVEKEPGISLEFSYNTGQPLEKPTRFISLHNPQINAFTIAGGHGQAGVGGADRMGLGPRSTSLRQGASIGGVGAPGPQSAFGAPFQRRNSEQGPGAPPGGPGLNMAGGNFGGMGTSSPAMGGGGLSRTGSRNVHLGTSGNNGSPSMGPLGTSLGIGPSGFGGGPNPGTGASHAPSTGGIFGRTMKNPSPKLGTVPLDSSPSNGGGQGLGTGALGRRGSSGAGAEAK</sequence>
<dbReference type="Proteomes" id="UP000245626">
    <property type="component" value="Unassembled WGS sequence"/>
</dbReference>
<accession>A0ACD0NT69</accession>
<reference evidence="1 2" key="1">
    <citation type="journal article" date="2018" name="Mol. Biol. Evol.">
        <title>Broad Genomic Sampling Reveals a Smut Pathogenic Ancestry of the Fungal Clade Ustilaginomycotina.</title>
        <authorList>
            <person name="Kijpornyongpan T."/>
            <person name="Mondo S.J."/>
            <person name="Barry K."/>
            <person name="Sandor L."/>
            <person name="Lee J."/>
            <person name="Lipzen A."/>
            <person name="Pangilinan J."/>
            <person name="LaButti K."/>
            <person name="Hainaut M."/>
            <person name="Henrissat B."/>
            <person name="Grigoriev I.V."/>
            <person name="Spatafora J.W."/>
            <person name="Aime M.C."/>
        </authorList>
    </citation>
    <scope>NUCLEOTIDE SEQUENCE [LARGE SCALE GENOMIC DNA]</scope>
    <source>
        <strain evidence="1 2">SA 807</strain>
    </source>
</reference>
<proteinExistence type="predicted"/>